<feature type="domain" description="ATP synthase F1 complex delta/epsilon subunit N-terminal" evidence="9">
    <location>
        <begin position="1"/>
        <end position="78"/>
    </location>
</feature>
<sequence length="81" mass="8680">MYLEIITPDKKVYAGEVVSAKFPGANGSFEVLDLHAPLISTLEKGSIRITTNTGQEFFTVDGGVVEVLNNKIIVLAESVIA</sequence>
<dbReference type="Proteomes" id="UP000182491">
    <property type="component" value="Unassembled WGS sequence"/>
</dbReference>
<dbReference type="InterPro" id="IPR036771">
    <property type="entry name" value="ATPsynth_dsu/esu_N"/>
</dbReference>
<organism evidence="10 11">
    <name type="scientific">Pontibacter akesuensis</name>
    <dbReference type="NCBI Taxonomy" id="388950"/>
    <lineage>
        <taxon>Bacteria</taxon>
        <taxon>Pseudomonadati</taxon>
        <taxon>Bacteroidota</taxon>
        <taxon>Cytophagia</taxon>
        <taxon>Cytophagales</taxon>
        <taxon>Hymenobacteraceae</taxon>
        <taxon>Pontibacter</taxon>
    </lineage>
</organism>
<keyword evidence="5 8" id="KW-0406">Ion transport</keyword>
<evidence type="ECO:0000256" key="8">
    <source>
        <dbReference type="RuleBase" id="RU003656"/>
    </source>
</evidence>
<dbReference type="InterPro" id="IPR001469">
    <property type="entry name" value="ATP_synth_F1_dsu/esu"/>
</dbReference>
<accession>A0A1I7J5D2</accession>
<dbReference type="Pfam" id="PF02823">
    <property type="entry name" value="ATP-synt_DE_N"/>
    <property type="match status" value="1"/>
</dbReference>
<comment type="subunit">
    <text evidence="8">F-type ATPases have 2 components, CF(1) - the catalytic core - and CF(0) - the membrane proton channel. CF(1) has five subunits: alpha(3), beta(3), gamma(1), delta(1), epsilon(1). CF(0) has three main subunits: a, b and c.</text>
</comment>
<evidence type="ECO:0000256" key="1">
    <source>
        <dbReference type="ARBA" id="ARBA00003543"/>
    </source>
</evidence>
<evidence type="ECO:0000256" key="7">
    <source>
        <dbReference type="ARBA" id="ARBA00023196"/>
    </source>
</evidence>
<evidence type="ECO:0000256" key="6">
    <source>
        <dbReference type="ARBA" id="ARBA00023136"/>
    </source>
</evidence>
<comment type="subcellular location">
    <subcellularLocation>
        <location evidence="2">Endomembrane system</location>
        <topology evidence="2">Peripheral membrane protein</topology>
    </subcellularLocation>
</comment>
<gene>
    <name evidence="10" type="ORF">SAMN04487941_2505</name>
</gene>
<protein>
    <submittedName>
        <fullName evidence="10">ATP synthase F1 subcomplex epsilon subunit</fullName>
    </submittedName>
</protein>
<keyword evidence="8" id="KW-0066">ATP synthesis</keyword>
<keyword evidence="7 8" id="KW-0139">CF(1)</keyword>
<dbReference type="AlphaFoldDB" id="A0A1I7J5D2"/>
<keyword evidence="11" id="KW-1185">Reference proteome</keyword>
<dbReference type="SUPFAM" id="SSF51344">
    <property type="entry name" value="Epsilon subunit of F1F0-ATP synthase N-terminal domain"/>
    <property type="match status" value="1"/>
</dbReference>
<evidence type="ECO:0000256" key="5">
    <source>
        <dbReference type="ARBA" id="ARBA00023065"/>
    </source>
</evidence>
<name>A0A1I7J5D2_9BACT</name>
<dbReference type="OrthoDB" id="5294255at2"/>
<dbReference type="EMBL" id="FPCA01000003">
    <property type="protein sequence ID" value="SFU80396.1"/>
    <property type="molecule type" value="Genomic_DNA"/>
</dbReference>
<dbReference type="NCBIfam" id="TIGR01216">
    <property type="entry name" value="ATP_synt_epsi"/>
    <property type="match status" value="1"/>
</dbReference>
<comment type="similarity">
    <text evidence="3 8">Belongs to the ATPase epsilon chain family.</text>
</comment>
<evidence type="ECO:0000256" key="4">
    <source>
        <dbReference type="ARBA" id="ARBA00022448"/>
    </source>
</evidence>
<evidence type="ECO:0000256" key="3">
    <source>
        <dbReference type="ARBA" id="ARBA00005712"/>
    </source>
</evidence>
<keyword evidence="4 8" id="KW-0813">Transport</keyword>
<proteinExistence type="inferred from homology"/>
<comment type="function">
    <text evidence="1">Produces ATP from ADP in the presence of a proton gradient across the membrane.</text>
</comment>
<dbReference type="GO" id="GO:0012505">
    <property type="term" value="C:endomembrane system"/>
    <property type="evidence" value="ECO:0007669"/>
    <property type="project" value="UniProtKB-SubCell"/>
</dbReference>
<evidence type="ECO:0000313" key="11">
    <source>
        <dbReference type="Proteomes" id="UP000182491"/>
    </source>
</evidence>
<dbReference type="STRING" id="388950.GCA_001611675_02560"/>
<evidence type="ECO:0000313" key="10">
    <source>
        <dbReference type="EMBL" id="SFU80396.1"/>
    </source>
</evidence>
<dbReference type="CDD" id="cd12152">
    <property type="entry name" value="F1-ATPase_delta"/>
    <property type="match status" value="1"/>
</dbReference>
<dbReference type="InterPro" id="IPR020546">
    <property type="entry name" value="ATP_synth_F1_dsu/esu_N"/>
</dbReference>
<keyword evidence="6" id="KW-0472">Membrane</keyword>
<evidence type="ECO:0000256" key="2">
    <source>
        <dbReference type="ARBA" id="ARBA00004184"/>
    </source>
</evidence>
<dbReference type="GO" id="GO:0045259">
    <property type="term" value="C:proton-transporting ATP synthase complex"/>
    <property type="evidence" value="ECO:0007669"/>
    <property type="project" value="UniProtKB-KW"/>
</dbReference>
<evidence type="ECO:0000259" key="9">
    <source>
        <dbReference type="Pfam" id="PF02823"/>
    </source>
</evidence>
<reference evidence="11" key="1">
    <citation type="submission" date="2016-10" db="EMBL/GenBank/DDBJ databases">
        <authorList>
            <person name="Varghese N."/>
        </authorList>
    </citation>
    <scope>NUCLEOTIDE SEQUENCE [LARGE SCALE GENOMIC DNA]</scope>
    <source>
        <strain evidence="11">DSM 18820</strain>
    </source>
</reference>
<dbReference type="RefSeq" id="WP_068838468.1">
    <property type="nucleotide sequence ID" value="NZ_BMXC01000003.1"/>
</dbReference>
<dbReference type="GO" id="GO:0046933">
    <property type="term" value="F:proton-transporting ATP synthase activity, rotational mechanism"/>
    <property type="evidence" value="ECO:0007669"/>
    <property type="project" value="InterPro"/>
</dbReference>
<dbReference type="Gene3D" id="2.60.15.10">
    <property type="entry name" value="F0F1 ATP synthase delta/epsilon subunit, N-terminal"/>
    <property type="match status" value="1"/>
</dbReference>